<organism evidence="1 2">
    <name type="scientific">Acacia crassicarpa</name>
    <name type="common">northern wattle</name>
    <dbReference type="NCBI Taxonomy" id="499986"/>
    <lineage>
        <taxon>Eukaryota</taxon>
        <taxon>Viridiplantae</taxon>
        <taxon>Streptophyta</taxon>
        <taxon>Embryophyta</taxon>
        <taxon>Tracheophyta</taxon>
        <taxon>Spermatophyta</taxon>
        <taxon>Magnoliopsida</taxon>
        <taxon>eudicotyledons</taxon>
        <taxon>Gunneridae</taxon>
        <taxon>Pentapetalae</taxon>
        <taxon>rosids</taxon>
        <taxon>fabids</taxon>
        <taxon>Fabales</taxon>
        <taxon>Fabaceae</taxon>
        <taxon>Caesalpinioideae</taxon>
        <taxon>mimosoid clade</taxon>
        <taxon>Acacieae</taxon>
        <taxon>Acacia</taxon>
    </lineage>
</organism>
<protein>
    <submittedName>
        <fullName evidence="1">Uncharacterized protein</fullName>
    </submittedName>
</protein>
<evidence type="ECO:0000313" key="1">
    <source>
        <dbReference type="EMBL" id="KAK4256469.1"/>
    </source>
</evidence>
<sequence length="166" mass="18761">MSRVDSEEEGPMIKKRYFGFADMSKLDSEEKGPITKKRYFGFVDILRVDSKEEASMTKKRYFGVYVEVGYKYNHPANYKGFSEDAGPLDGGSNNTNQIIFGTGVRINYYEPSPGGLRKRGMNISKAVGHFLKKSVGSNLGLKTRRMKSWTNPHKNKGKVKAVSDRM</sequence>
<comment type="caution">
    <text evidence="1">The sequence shown here is derived from an EMBL/GenBank/DDBJ whole genome shotgun (WGS) entry which is preliminary data.</text>
</comment>
<keyword evidence="2" id="KW-1185">Reference proteome</keyword>
<dbReference type="Proteomes" id="UP001293593">
    <property type="component" value="Unassembled WGS sequence"/>
</dbReference>
<reference evidence="1" key="1">
    <citation type="submission" date="2023-10" db="EMBL/GenBank/DDBJ databases">
        <title>Chromosome-level genome of the transformable northern wattle, Acacia crassicarpa.</title>
        <authorList>
            <person name="Massaro I."/>
            <person name="Sinha N.R."/>
            <person name="Poethig S."/>
            <person name="Leichty A.R."/>
        </authorList>
    </citation>
    <scope>NUCLEOTIDE SEQUENCE</scope>
    <source>
        <strain evidence="1">Acra3RX</strain>
        <tissue evidence="1">Leaf</tissue>
    </source>
</reference>
<name>A0AAE1IUV0_9FABA</name>
<dbReference type="AlphaFoldDB" id="A0AAE1IUV0"/>
<accession>A0AAE1IUV0</accession>
<dbReference type="EMBL" id="JAWXYG010000013">
    <property type="protein sequence ID" value="KAK4256469.1"/>
    <property type="molecule type" value="Genomic_DNA"/>
</dbReference>
<proteinExistence type="predicted"/>
<gene>
    <name evidence="1" type="ORF">QN277_009325</name>
</gene>
<evidence type="ECO:0000313" key="2">
    <source>
        <dbReference type="Proteomes" id="UP001293593"/>
    </source>
</evidence>